<proteinExistence type="predicted"/>
<comment type="caution">
    <text evidence="1">The sequence shown here is derived from an EMBL/GenBank/DDBJ whole genome shotgun (WGS) entry which is preliminary data.</text>
</comment>
<organism evidence="1 2">
    <name type="scientific">Massilia frigida</name>
    <dbReference type="NCBI Taxonomy" id="2609281"/>
    <lineage>
        <taxon>Bacteria</taxon>
        <taxon>Pseudomonadati</taxon>
        <taxon>Pseudomonadota</taxon>
        <taxon>Betaproteobacteria</taxon>
        <taxon>Burkholderiales</taxon>
        <taxon>Oxalobacteraceae</taxon>
        <taxon>Telluria group</taxon>
        <taxon>Massilia</taxon>
    </lineage>
</organism>
<dbReference type="Proteomes" id="UP000621455">
    <property type="component" value="Unassembled WGS sequence"/>
</dbReference>
<dbReference type="EMBL" id="WHJG01000018">
    <property type="protein sequence ID" value="NHZ81069.1"/>
    <property type="molecule type" value="Genomic_DNA"/>
</dbReference>
<sequence>MLASLWMEGNIATLIHCGKWHRIDCPDRSPKQMASADLLAHYRRCETELDALKAAARPDFR</sequence>
<reference evidence="1 2" key="1">
    <citation type="submission" date="2019-10" db="EMBL/GenBank/DDBJ databases">
        <title>Taxonomy of Antarctic Massilia spp.: description of Massilia rubra sp. nov., Massilia aquatica sp. nov., Massilia mucilaginosa sp. nov., Massilia frigida sp. nov. isolated from streams, lakes and regoliths.</title>
        <authorList>
            <person name="Holochova P."/>
            <person name="Sedlacek I."/>
            <person name="Kralova S."/>
            <person name="Maslanova I."/>
            <person name="Busse H.-J."/>
            <person name="Stankova E."/>
            <person name="Vrbovska V."/>
            <person name="Kovarovic V."/>
            <person name="Bartak M."/>
            <person name="Svec P."/>
            <person name="Pantucek R."/>
        </authorList>
    </citation>
    <scope>NUCLEOTIDE SEQUENCE [LARGE SCALE GENOMIC DNA]</scope>
    <source>
        <strain evidence="1 2">CCM 8695</strain>
    </source>
</reference>
<name>A0ABX0N786_9BURK</name>
<gene>
    <name evidence="1" type="ORF">F2P44_17570</name>
</gene>
<protein>
    <submittedName>
        <fullName evidence="1">Uncharacterized protein</fullName>
    </submittedName>
</protein>
<accession>A0ABX0N786</accession>
<evidence type="ECO:0000313" key="1">
    <source>
        <dbReference type="EMBL" id="NHZ81069.1"/>
    </source>
</evidence>
<evidence type="ECO:0000313" key="2">
    <source>
        <dbReference type="Proteomes" id="UP000621455"/>
    </source>
</evidence>
<dbReference type="RefSeq" id="WP_167088406.1">
    <property type="nucleotide sequence ID" value="NZ_WHJG01000018.1"/>
</dbReference>
<keyword evidence="2" id="KW-1185">Reference proteome</keyword>